<feature type="signal peptide" evidence="2">
    <location>
        <begin position="1"/>
        <end position="25"/>
    </location>
</feature>
<keyword evidence="1" id="KW-0812">Transmembrane</keyword>
<evidence type="ECO:0000256" key="2">
    <source>
        <dbReference type="SAM" id="SignalP"/>
    </source>
</evidence>
<keyword evidence="1" id="KW-0472">Membrane</keyword>
<organism evidence="3 4">
    <name type="scientific">Roseimaritima ulvae</name>
    <dbReference type="NCBI Taxonomy" id="980254"/>
    <lineage>
        <taxon>Bacteria</taxon>
        <taxon>Pseudomonadati</taxon>
        <taxon>Planctomycetota</taxon>
        <taxon>Planctomycetia</taxon>
        <taxon>Pirellulales</taxon>
        <taxon>Pirellulaceae</taxon>
        <taxon>Roseimaritima</taxon>
    </lineage>
</organism>
<sequence precursor="true">MIRRFCLSLVLGVFLSSALCQVAHAGLVFSADQLLDSTDSGANVQLGLVNYETINEDGATPGILEVGDTLRGIFRITTGISNGVGRTITGFELTGIFETEVASITPNSIGTALGNSYSNITFKPTASFESVYGTGAMLAFYEDPSEDFTPIGSIASTEASATNGDLYAVFGGLGTFGVDYFWTSNGYADVSENATAPIPTTFAASLQLISQPGTNLLFKDNQTQTQSAEFPASYASIANELVLQGNVTAIKPGDLIGSPYPLQSNDPVRVFAVVPEPASLLAWGGLCLFGGVGYRRRRNRK</sequence>
<keyword evidence="2" id="KW-0732">Signal</keyword>
<feature type="transmembrane region" description="Helical" evidence="1">
    <location>
        <begin position="277"/>
        <end position="294"/>
    </location>
</feature>
<dbReference type="OrthoDB" id="10019935at2"/>
<dbReference type="AlphaFoldDB" id="A0A5B9QZB2"/>
<dbReference type="Proteomes" id="UP000325286">
    <property type="component" value="Chromosome"/>
</dbReference>
<proteinExistence type="predicted"/>
<dbReference type="EMBL" id="CP042914">
    <property type="protein sequence ID" value="QEG42516.1"/>
    <property type="molecule type" value="Genomic_DNA"/>
</dbReference>
<keyword evidence="4" id="KW-1185">Reference proteome</keyword>
<feature type="chain" id="PRO_5023025995" description="PEP-CTERM protein-sorting domain-containing protein" evidence="2">
    <location>
        <begin position="26"/>
        <end position="301"/>
    </location>
</feature>
<dbReference type="RefSeq" id="WP_148080478.1">
    <property type="nucleotide sequence ID" value="NZ_CP042914.1"/>
</dbReference>
<evidence type="ECO:0000256" key="1">
    <source>
        <dbReference type="SAM" id="Phobius"/>
    </source>
</evidence>
<dbReference type="KEGG" id="rul:UC8_45550"/>
<accession>A0A5B9QZB2</accession>
<name>A0A5B9QZB2_9BACT</name>
<evidence type="ECO:0008006" key="5">
    <source>
        <dbReference type="Google" id="ProtNLM"/>
    </source>
</evidence>
<keyword evidence="1" id="KW-1133">Transmembrane helix</keyword>
<protein>
    <recommendedName>
        <fullName evidence="5">PEP-CTERM protein-sorting domain-containing protein</fullName>
    </recommendedName>
</protein>
<gene>
    <name evidence="3" type="ORF">UC8_45550</name>
</gene>
<evidence type="ECO:0000313" key="4">
    <source>
        <dbReference type="Proteomes" id="UP000325286"/>
    </source>
</evidence>
<reference evidence="3 4" key="1">
    <citation type="submission" date="2019-08" db="EMBL/GenBank/DDBJ databases">
        <title>Deep-cultivation of Planctomycetes and their phenomic and genomic characterization uncovers novel biology.</title>
        <authorList>
            <person name="Wiegand S."/>
            <person name="Jogler M."/>
            <person name="Boedeker C."/>
            <person name="Pinto D."/>
            <person name="Vollmers J."/>
            <person name="Rivas-Marin E."/>
            <person name="Kohn T."/>
            <person name="Peeters S.H."/>
            <person name="Heuer A."/>
            <person name="Rast P."/>
            <person name="Oberbeckmann S."/>
            <person name="Bunk B."/>
            <person name="Jeske O."/>
            <person name="Meyerdierks A."/>
            <person name="Storesund J.E."/>
            <person name="Kallscheuer N."/>
            <person name="Luecker S."/>
            <person name="Lage O.M."/>
            <person name="Pohl T."/>
            <person name="Merkel B.J."/>
            <person name="Hornburger P."/>
            <person name="Mueller R.-W."/>
            <person name="Bruemmer F."/>
            <person name="Labrenz M."/>
            <person name="Spormann A.M."/>
            <person name="Op den Camp H."/>
            <person name="Overmann J."/>
            <person name="Amann R."/>
            <person name="Jetten M.S.M."/>
            <person name="Mascher T."/>
            <person name="Medema M.H."/>
            <person name="Devos D.P."/>
            <person name="Kaster A.-K."/>
            <person name="Ovreas L."/>
            <person name="Rohde M."/>
            <person name="Galperin M.Y."/>
            <person name="Jogler C."/>
        </authorList>
    </citation>
    <scope>NUCLEOTIDE SEQUENCE [LARGE SCALE GENOMIC DNA]</scope>
    <source>
        <strain evidence="3 4">UC8</strain>
    </source>
</reference>
<evidence type="ECO:0000313" key="3">
    <source>
        <dbReference type="EMBL" id="QEG42516.1"/>
    </source>
</evidence>